<keyword evidence="2" id="KW-1133">Transmembrane helix</keyword>
<evidence type="ECO:0000256" key="2">
    <source>
        <dbReference type="SAM" id="Phobius"/>
    </source>
</evidence>
<feature type="transmembrane region" description="Helical" evidence="2">
    <location>
        <begin position="228"/>
        <end position="250"/>
    </location>
</feature>
<dbReference type="AlphaFoldDB" id="A0A8J5N7Q6"/>
<feature type="signal peptide" evidence="3">
    <location>
        <begin position="1"/>
        <end position="24"/>
    </location>
</feature>
<keyword evidence="5" id="KW-1185">Reference proteome</keyword>
<dbReference type="OrthoDB" id="6375784at2759"/>
<keyword evidence="2" id="KW-0812">Transmembrane</keyword>
<dbReference type="EMBL" id="JAHLQT010007579">
    <property type="protein sequence ID" value="KAG7174582.1"/>
    <property type="molecule type" value="Genomic_DNA"/>
</dbReference>
<dbReference type="Proteomes" id="UP000747542">
    <property type="component" value="Unassembled WGS sequence"/>
</dbReference>
<keyword evidence="3" id="KW-0732">Signal</keyword>
<feature type="chain" id="PRO_5035171544" evidence="3">
    <location>
        <begin position="25"/>
        <end position="487"/>
    </location>
</feature>
<keyword evidence="2" id="KW-0472">Membrane</keyword>
<name>A0A8J5N7Q6_HOMAM</name>
<evidence type="ECO:0000256" key="1">
    <source>
        <dbReference type="SAM" id="MobiDB-lite"/>
    </source>
</evidence>
<reference evidence="4" key="1">
    <citation type="journal article" date="2021" name="Sci. Adv.">
        <title>The American lobster genome reveals insights on longevity, neural, and immune adaptations.</title>
        <authorList>
            <person name="Polinski J.M."/>
            <person name="Zimin A.V."/>
            <person name="Clark K.F."/>
            <person name="Kohn A.B."/>
            <person name="Sadowski N."/>
            <person name="Timp W."/>
            <person name="Ptitsyn A."/>
            <person name="Khanna P."/>
            <person name="Romanova D.Y."/>
            <person name="Williams P."/>
            <person name="Greenwood S.J."/>
            <person name="Moroz L.L."/>
            <person name="Walt D.R."/>
            <person name="Bodnar A.G."/>
        </authorList>
    </citation>
    <scope>NUCLEOTIDE SEQUENCE</scope>
    <source>
        <strain evidence="4">GMGI-L3</strain>
    </source>
</reference>
<protein>
    <submittedName>
        <fullName evidence="4">Uncharacterized protein</fullName>
    </submittedName>
</protein>
<sequence>MRVLRRGELFLWLVLCGVEWSIQSINSLSLKPDGSSATTSPLSAVNGTKLPITYSSESLMMGNQEVMQNFKDGRREDNCRVVNTSVSRLGLQEVEEVRSEALIFFIRPKPSFRKLVFKIKLQSRLDISDKFTDEAVDLHATDLKHCDSEPWTRVEVEYYEKSSRGPNSHALRVTVGETTLSLVTNYWWVLYRYTGFVIYAEGEAQLLFNCLPKNLKETLLHELSFDGVWLMASLFITATLLLLVLLGVWLSVRFHRRNQTAPQPSSSPVYEEFNEDVLENIRQKVEALRSAKSQCDLRQGSVVHYHPGNENPYVMEVRLQKESVQRTTFEEEVEVGRHLYQNVYSVRPTPTARNFGKTSSPEIEYQNLLPLVNSLQVDGYSTDKGSPETAVAERPYQDLYSLIKSQEEAVKENHTDSAEILKVEEGQSQKMSTSVTSQEKVAGRVSTAENKELLQRCISISLGIEGPTYYPSEDHEAHQRRRHDRGF</sequence>
<proteinExistence type="predicted"/>
<evidence type="ECO:0000313" key="4">
    <source>
        <dbReference type="EMBL" id="KAG7174582.1"/>
    </source>
</evidence>
<evidence type="ECO:0000313" key="5">
    <source>
        <dbReference type="Proteomes" id="UP000747542"/>
    </source>
</evidence>
<organism evidence="4 5">
    <name type="scientific">Homarus americanus</name>
    <name type="common">American lobster</name>
    <dbReference type="NCBI Taxonomy" id="6706"/>
    <lineage>
        <taxon>Eukaryota</taxon>
        <taxon>Metazoa</taxon>
        <taxon>Ecdysozoa</taxon>
        <taxon>Arthropoda</taxon>
        <taxon>Crustacea</taxon>
        <taxon>Multicrustacea</taxon>
        <taxon>Malacostraca</taxon>
        <taxon>Eumalacostraca</taxon>
        <taxon>Eucarida</taxon>
        <taxon>Decapoda</taxon>
        <taxon>Pleocyemata</taxon>
        <taxon>Astacidea</taxon>
        <taxon>Nephropoidea</taxon>
        <taxon>Nephropidae</taxon>
        <taxon>Homarus</taxon>
    </lineage>
</organism>
<accession>A0A8J5N7Q6</accession>
<gene>
    <name evidence="4" type="ORF">Hamer_G025408</name>
</gene>
<feature type="compositionally biased region" description="Basic residues" evidence="1">
    <location>
        <begin position="478"/>
        <end position="487"/>
    </location>
</feature>
<feature type="region of interest" description="Disordered" evidence="1">
    <location>
        <begin position="468"/>
        <end position="487"/>
    </location>
</feature>
<comment type="caution">
    <text evidence="4">The sequence shown here is derived from an EMBL/GenBank/DDBJ whole genome shotgun (WGS) entry which is preliminary data.</text>
</comment>
<evidence type="ECO:0000256" key="3">
    <source>
        <dbReference type="SAM" id="SignalP"/>
    </source>
</evidence>